<feature type="signal peptide" evidence="1">
    <location>
        <begin position="1"/>
        <end position="22"/>
    </location>
</feature>
<proteinExistence type="predicted"/>
<evidence type="ECO:0000256" key="1">
    <source>
        <dbReference type="SAM" id="SignalP"/>
    </source>
</evidence>
<dbReference type="PROSITE" id="PS51257">
    <property type="entry name" value="PROKAR_LIPOPROTEIN"/>
    <property type="match status" value="1"/>
</dbReference>
<reference evidence="2 3" key="1">
    <citation type="submission" date="2017-02" db="EMBL/GenBank/DDBJ databases">
        <title>Chromobacterium haemolyticum H5244.</title>
        <authorList>
            <person name="Gulvik C.A."/>
        </authorList>
    </citation>
    <scope>NUCLEOTIDE SEQUENCE [LARGE SCALE GENOMIC DNA]</scope>
    <source>
        <strain evidence="2 3">H5244</strain>
    </source>
</reference>
<dbReference type="RefSeq" id="WP_043641409.1">
    <property type="nucleotide sequence ID" value="NZ_CP109905.1"/>
</dbReference>
<evidence type="ECO:0008006" key="4">
    <source>
        <dbReference type="Google" id="ProtNLM"/>
    </source>
</evidence>
<dbReference type="Proteomes" id="UP000192721">
    <property type="component" value="Unassembled WGS sequence"/>
</dbReference>
<protein>
    <recommendedName>
        <fullName evidence="4">Lipoprotein</fullName>
    </recommendedName>
</protein>
<accession>A0A1W0C9Q9</accession>
<dbReference type="EMBL" id="MUKV01000062">
    <property type="protein sequence ID" value="OQS31474.1"/>
    <property type="molecule type" value="Genomic_DNA"/>
</dbReference>
<sequence>MKTTLALSLLAASLLTGCATQAGYAQKVYGWQGRDVNEMLAQWGAPTSQLTMPNGNQLYTYRSAYSQEMPYQGGFYNYPWGFSGGGSVYYRCTTNFVADPKTHTILTVSFEGNDCVAPPKN</sequence>
<feature type="chain" id="PRO_5010719820" description="Lipoprotein" evidence="1">
    <location>
        <begin position="23"/>
        <end position="121"/>
    </location>
</feature>
<evidence type="ECO:0000313" key="3">
    <source>
        <dbReference type="Proteomes" id="UP000192721"/>
    </source>
</evidence>
<organism evidence="2 3">
    <name type="scientific">Chromobacterium haemolyticum</name>
    <dbReference type="NCBI Taxonomy" id="394935"/>
    <lineage>
        <taxon>Bacteria</taxon>
        <taxon>Pseudomonadati</taxon>
        <taxon>Pseudomonadota</taxon>
        <taxon>Betaproteobacteria</taxon>
        <taxon>Neisseriales</taxon>
        <taxon>Chromobacteriaceae</taxon>
        <taxon>Chromobacterium</taxon>
    </lineage>
</organism>
<evidence type="ECO:0000313" key="2">
    <source>
        <dbReference type="EMBL" id="OQS31474.1"/>
    </source>
</evidence>
<dbReference type="AlphaFoldDB" id="A0A1W0C9Q9"/>
<keyword evidence="1" id="KW-0732">Signal</keyword>
<name>A0A1W0C9Q9_9NEIS</name>
<comment type="caution">
    <text evidence="2">The sequence shown here is derived from an EMBL/GenBank/DDBJ whole genome shotgun (WGS) entry which is preliminary data.</text>
</comment>
<gene>
    <name evidence="2" type="ORF">B0T45_22890</name>
</gene>